<name>A0A4Y3TWM7_9PROT</name>
<feature type="transmembrane region" description="Helical" evidence="7">
    <location>
        <begin position="254"/>
        <end position="271"/>
    </location>
</feature>
<dbReference type="RefSeq" id="WP_141375882.1">
    <property type="nucleotide sequence ID" value="NZ_BAPL01000005.1"/>
</dbReference>
<accession>A0A4Y3TWM7</accession>
<dbReference type="OrthoDB" id="9794287at2"/>
<evidence type="ECO:0000259" key="8">
    <source>
        <dbReference type="Pfam" id="PF00892"/>
    </source>
</evidence>
<evidence type="ECO:0000256" key="6">
    <source>
        <dbReference type="SAM" id="MobiDB-lite"/>
    </source>
</evidence>
<dbReference type="Proteomes" id="UP000317730">
    <property type="component" value="Unassembled WGS sequence"/>
</dbReference>
<keyword evidence="4 7" id="KW-1133">Transmembrane helix</keyword>
<dbReference type="EMBL" id="BJMV01000006">
    <property type="protein sequence ID" value="GEB85537.1"/>
    <property type="molecule type" value="Genomic_DNA"/>
</dbReference>
<sequence length="358" mass="37275">MSDPASPLPPGIALALLSAALFGASTPLAKLLLGATSPLMLAGLLYLGAGAGLLALRIGARYIPWLRPFSGQEAPLRRTDLGWLALAILTGGMAGPALLMLGLAHTDAASASLLLNLEGLATMVIAWGVFHENTDRRVLLGAFAILAGACVLSWSGSGITASRGALLIAGACLCWGIDNNATARLSGADPTQITLIKGLVAGTVNLALALATGASFPAPSLVCAATLTGFAGYGASLVLFILGLRALGAARAGAYFSLAPFVGACLAIPLLHEAPTLRLALAGGLMGLGLWLHLTERHDHDHTHDAMEHEHRHTHDAHHQHSHAPSEPTNEPHTHPHRHVALTHRHAHYPDLHHRHTH</sequence>
<feature type="transmembrane region" description="Helical" evidence="7">
    <location>
        <begin position="218"/>
        <end position="242"/>
    </location>
</feature>
<evidence type="ECO:0000256" key="4">
    <source>
        <dbReference type="ARBA" id="ARBA00022989"/>
    </source>
</evidence>
<feature type="transmembrane region" description="Helical" evidence="7">
    <location>
        <begin position="39"/>
        <end position="60"/>
    </location>
</feature>
<dbReference type="PANTHER" id="PTHR42920">
    <property type="entry name" value="OS03G0707200 PROTEIN-RELATED"/>
    <property type="match status" value="1"/>
</dbReference>
<evidence type="ECO:0000256" key="2">
    <source>
        <dbReference type="ARBA" id="ARBA00022475"/>
    </source>
</evidence>
<keyword evidence="2" id="KW-1003">Cell membrane</keyword>
<gene>
    <name evidence="9" type="primary">cnrT</name>
    <name evidence="9" type="ORF">APE01nite_13340</name>
</gene>
<dbReference type="InterPro" id="IPR051258">
    <property type="entry name" value="Diverse_Substrate_Transporter"/>
</dbReference>
<comment type="caution">
    <text evidence="9">The sequence shown here is derived from an EMBL/GenBank/DDBJ whole genome shotgun (WGS) entry which is preliminary data.</text>
</comment>
<dbReference type="InterPro" id="IPR000620">
    <property type="entry name" value="EamA_dom"/>
</dbReference>
<keyword evidence="10" id="KW-1185">Reference proteome</keyword>
<feature type="domain" description="EamA" evidence="8">
    <location>
        <begin position="163"/>
        <end position="292"/>
    </location>
</feature>
<dbReference type="Pfam" id="PF00892">
    <property type="entry name" value="EamA"/>
    <property type="match status" value="2"/>
</dbReference>
<dbReference type="PANTHER" id="PTHR42920:SF11">
    <property type="entry name" value="INNER MEMBRANE PROTEIN YTFF"/>
    <property type="match status" value="1"/>
</dbReference>
<dbReference type="InterPro" id="IPR037185">
    <property type="entry name" value="EmrE-like"/>
</dbReference>
<feature type="region of interest" description="Disordered" evidence="6">
    <location>
        <begin position="303"/>
        <end position="339"/>
    </location>
</feature>
<evidence type="ECO:0000256" key="5">
    <source>
        <dbReference type="ARBA" id="ARBA00023136"/>
    </source>
</evidence>
<feature type="domain" description="EamA" evidence="8">
    <location>
        <begin position="10"/>
        <end position="153"/>
    </location>
</feature>
<comment type="subcellular location">
    <subcellularLocation>
        <location evidence="1">Cell membrane</location>
        <topology evidence="1">Multi-pass membrane protein</topology>
    </subcellularLocation>
</comment>
<feature type="transmembrane region" description="Helical" evidence="7">
    <location>
        <begin position="193"/>
        <end position="212"/>
    </location>
</feature>
<evidence type="ECO:0000256" key="3">
    <source>
        <dbReference type="ARBA" id="ARBA00022692"/>
    </source>
</evidence>
<organism evidence="9 10">
    <name type="scientific">Acetobacter peroxydans</name>
    <dbReference type="NCBI Taxonomy" id="104098"/>
    <lineage>
        <taxon>Bacteria</taxon>
        <taxon>Pseudomonadati</taxon>
        <taxon>Pseudomonadota</taxon>
        <taxon>Alphaproteobacteria</taxon>
        <taxon>Acetobacterales</taxon>
        <taxon>Acetobacteraceae</taxon>
        <taxon>Acetobacter</taxon>
    </lineage>
</organism>
<protein>
    <submittedName>
        <fullName evidence="9">Cobalt-nickel-resistance system protein</fullName>
    </submittedName>
</protein>
<evidence type="ECO:0000313" key="10">
    <source>
        <dbReference type="Proteomes" id="UP000317730"/>
    </source>
</evidence>
<keyword evidence="3 7" id="KW-0812">Transmembrane</keyword>
<dbReference type="GO" id="GO:0005886">
    <property type="term" value="C:plasma membrane"/>
    <property type="evidence" value="ECO:0007669"/>
    <property type="project" value="UniProtKB-SubCell"/>
</dbReference>
<proteinExistence type="predicted"/>
<feature type="transmembrane region" description="Helical" evidence="7">
    <location>
        <begin position="81"/>
        <end position="103"/>
    </location>
</feature>
<dbReference type="AlphaFoldDB" id="A0A4Y3TWM7"/>
<evidence type="ECO:0000313" key="9">
    <source>
        <dbReference type="EMBL" id="GEB85537.1"/>
    </source>
</evidence>
<reference evidence="9 10" key="1">
    <citation type="submission" date="2019-06" db="EMBL/GenBank/DDBJ databases">
        <title>Whole genome shotgun sequence of Acetobacter peroxydans NBRC 13755.</title>
        <authorList>
            <person name="Hosoyama A."/>
            <person name="Uohara A."/>
            <person name="Ohji S."/>
            <person name="Ichikawa N."/>
        </authorList>
    </citation>
    <scope>NUCLEOTIDE SEQUENCE [LARGE SCALE GENOMIC DNA]</scope>
    <source>
        <strain evidence="9 10">NBRC 13755</strain>
    </source>
</reference>
<dbReference type="SUPFAM" id="SSF103481">
    <property type="entry name" value="Multidrug resistance efflux transporter EmrE"/>
    <property type="match status" value="2"/>
</dbReference>
<feature type="compositionally biased region" description="Basic and acidic residues" evidence="6">
    <location>
        <begin position="303"/>
        <end position="319"/>
    </location>
</feature>
<keyword evidence="5 7" id="KW-0472">Membrane</keyword>
<evidence type="ECO:0000256" key="7">
    <source>
        <dbReference type="SAM" id="Phobius"/>
    </source>
</evidence>
<evidence type="ECO:0000256" key="1">
    <source>
        <dbReference type="ARBA" id="ARBA00004651"/>
    </source>
</evidence>
<feature type="transmembrane region" description="Helical" evidence="7">
    <location>
        <begin position="109"/>
        <end position="130"/>
    </location>
</feature>
<feature type="transmembrane region" description="Helical" evidence="7">
    <location>
        <begin position="137"/>
        <end position="155"/>
    </location>
</feature>
<feature type="transmembrane region" description="Helical" evidence="7">
    <location>
        <begin position="161"/>
        <end position="181"/>
    </location>
</feature>